<protein>
    <recommendedName>
        <fullName evidence="1">Regulator of ribonuclease activity B domain-containing protein</fullName>
    </recommendedName>
</protein>
<dbReference type="RefSeq" id="WP_171093833.1">
    <property type="nucleotide sequence ID" value="NZ_CP053069.1"/>
</dbReference>
<gene>
    <name evidence="2" type="ORF">DSM104443_03093</name>
</gene>
<evidence type="ECO:0000313" key="3">
    <source>
        <dbReference type="Proteomes" id="UP000501534"/>
    </source>
</evidence>
<keyword evidence="3" id="KW-1185">Reference proteome</keyword>
<dbReference type="KEGG" id="uru:DSM104443_03093"/>
<dbReference type="AlphaFoldDB" id="A0A6M4GXL2"/>
<proteinExistence type="predicted"/>
<name>A0A6M4GXL2_9PROT</name>
<dbReference type="Proteomes" id="UP000501534">
    <property type="component" value="Chromosome"/>
</dbReference>
<evidence type="ECO:0000259" key="1">
    <source>
        <dbReference type="Pfam" id="PF06877"/>
    </source>
</evidence>
<sequence length="115" mass="13391">MKGLPITLSQLEDLFARMGEELDVEDELLWGYFFTDKDKKKLAPVRDELVRAGYREVALYQTDDETTYFLHVEKVEKHTPASLHERNQHFYAIADRFGIESYDGMDVGAVEDNEE</sequence>
<dbReference type="EMBL" id="CP053069">
    <property type="protein sequence ID" value="QJR12010.1"/>
    <property type="molecule type" value="Genomic_DNA"/>
</dbReference>
<dbReference type="InterPro" id="IPR009671">
    <property type="entry name" value="RraB_dom"/>
</dbReference>
<accession>A0A6M4GXL2</accession>
<reference evidence="2 3" key="1">
    <citation type="submission" date="2020-04" db="EMBL/GenBank/DDBJ databases">
        <title>Usitatibacter rugosus gen. nov., sp. nov. and Usitatibacter palustris sp. nov., novel members of Usitatibacteraceae fam. nov. within the order Nitrosomonadales isolated from soil.</title>
        <authorList>
            <person name="Huber K.J."/>
            <person name="Neumann-Schaal M."/>
            <person name="Geppert A."/>
            <person name="Luckner M."/>
            <person name="Wanner G."/>
            <person name="Overmann J."/>
        </authorList>
    </citation>
    <scope>NUCLEOTIDE SEQUENCE [LARGE SCALE GENOMIC DNA]</scope>
    <source>
        <strain evidence="2 3">0125_3</strain>
    </source>
</reference>
<dbReference type="Pfam" id="PF06877">
    <property type="entry name" value="RraB"/>
    <property type="match status" value="1"/>
</dbReference>
<feature type="domain" description="Regulator of ribonuclease activity B" evidence="1">
    <location>
        <begin position="23"/>
        <end position="107"/>
    </location>
</feature>
<evidence type="ECO:0000313" key="2">
    <source>
        <dbReference type="EMBL" id="QJR12010.1"/>
    </source>
</evidence>
<organism evidence="2 3">
    <name type="scientific">Usitatibacter rugosus</name>
    <dbReference type="NCBI Taxonomy" id="2732067"/>
    <lineage>
        <taxon>Bacteria</taxon>
        <taxon>Pseudomonadati</taxon>
        <taxon>Pseudomonadota</taxon>
        <taxon>Betaproteobacteria</taxon>
        <taxon>Nitrosomonadales</taxon>
        <taxon>Usitatibacteraceae</taxon>
        <taxon>Usitatibacter</taxon>
    </lineage>
</organism>